<proteinExistence type="predicted"/>
<gene>
    <name evidence="1" type="ORF">VFPPC_17939</name>
</gene>
<keyword evidence="2" id="KW-1185">Reference proteome</keyword>
<organism evidence="1 2">
    <name type="scientific">Pochonia chlamydosporia 170</name>
    <dbReference type="NCBI Taxonomy" id="1380566"/>
    <lineage>
        <taxon>Eukaryota</taxon>
        <taxon>Fungi</taxon>
        <taxon>Dikarya</taxon>
        <taxon>Ascomycota</taxon>
        <taxon>Pezizomycotina</taxon>
        <taxon>Sordariomycetes</taxon>
        <taxon>Hypocreomycetidae</taxon>
        <taxon>Hypocreales</taxon>
        <taxon>Clavicipitaceae</taxon>
        <taxon>Pochonia</taxon>
    </lineage>
</organism>
<comment type="caution">
    <text evidence="1">The sequence shown here is derived from an EMBL/GenBank/DDBJ whole genome shotgun (WGS) entry which is preliminary data.</text>
</comment>
<reference evidence="1 2" key="1">
    <citation type="journal article" date="2016" name="PLoS Pathog.">
        <title>Biosynthesis of antibiotic leucinostatins in bio-control fungus Purpureocillium lilacinum and their inhibition on phytophthora revealed by genome mining.</title>
        <authorList>
            <person name="Wang G."/>
            <person name="Liu Z."/>
            <person name="Lin R."/>
            <person name="Li E."/>
            <person name="Mao Z."/>
            <person name="Ling J."/>
            <person name="Yang Y."/>
            <person name="Yin W.B."/>
            <person name="Xie B."/>
        </authorList>
    </citation>
    <scope>NUCLEOTIDE SEQUENCE [LARGE SCALE GENOMIC DNA]</scope>
    <source>
        <strain evidence="1">170</strain>
    </source>
</reference>
<dbReference type="EMBL" id="LSBJ02000005">
    <property type="protein sequence ID" value="OWT42868.1"/>
    <property type="molecule type" value="Genomic_DNA"/>
</dbReference>
<dbReference type="RefSeq" id="XP_022285339.1">
    <property type="nucleotide sequence ID" value="XM_022429607.1"/>
</dbReference>
<sequence>MPCKLSCIHVGLIIVSRSLGSIKPPFYPRQPKDQSELNCPSTVAPHNSDRIITPLYLLHPSPFQNIQTMRQAIYTILR</sequence>
<dbReference type="GeneID" id="33936827"/>
<accession>A0A219APY6</accession>
<name>A0A219APY6_METCM</name>
<dbReference type="AlphaFoldDB" id="A0A219APY6"/>
<protein>
    <submittedName>
        <fullName evidence="1">Uncharacterized protein</fullName>
    </submittedName>
</protein>
<dbReference type="KEGG" id="pchm:VFPPC_17939"/>
<dbReference type="Proteomes" id="UP000078397">
    <property type="component" value="Unassembled WGS sequence"/>
</dbReference>
<evidence type="ECO:0000313" key="1">
    <source>
        <dbReference type="EMBL" id="OWT42868.1"/>
    </source>
</evidence>
<evidence type="ECO:0000313" key="2">
    <source>
        <dbReference type="Proteomes" id="UP000078397"/>
    </source>
</evidence>